<sequence length="235" mass="25659">MGAAHARLGPSSAHRWLRCPASIALTELIPPRPSGPAAAAGTVMHEVFERQLLGQHHFTSAEIESLAEFNVPESRARLIVDQAVTSARQTLQQFHLSEFLTETRVDPGAVIGRDDFWGTADLIAADAATRTLLVGDLKTGRGRVDAEFNDQLLSYGLGAMPLLEFEPERVVLAIYQPPVNGVRPSVWQTTPDTLREFAEFARVQAKQTDIKNALPTPSSEACQWCPARTICPAHT</sequence>
<dbReference type="EMBL" id="JACYFT010000002">
    <property type="protein sequence ID" value="MBD8051346.1"/>
    <property type="molecule type" value="Genomic_DNA"/>
</dbReference>
<dbReference type="InterPro" id="IPR021229">
    <property type="entry name" value="DUF2800"/>
</dbReference>
<accession>A0A927FI07</accession>
<keyword evidence="2" id="KW-1185">Reference proteome</keyword>
<reference evidence="1" key="1">
    <citation type="submission" date="2020-09" db="EMBL/GenBank/DDBJ databases">
        <title>Genome seq and assembly of Limnohabitants sp.</title>
        <authorList>
            <person name="Chhetri G."/>
        </authorList>
    </citation>
    <scope>NUCLEOTIDE SEQUENCE</scope>
    <source>
        <strain evidence="1">JUR4</strain>
    </source>
</reference>
<organism evidence="1 2">
    <name type="scientific">Limnohabitans radicicola</name>
    <dbReference type="NCBI Taxonomy" id="2771427"/>
    <lineage>
        <taxon>Bacteria</taxon>
        <taxon>Pseudomonadati</taxon>
        <taxon>Pseudomonadota</taxon>
        <taxon>Betaproteobacteria</taxon>
        <taxon>Burkholderiales</taxon>
        <taxon>Comamonadaceae</taxon>
        <taxon>Limnohabitans</taxon>
    </lineage>
</organism>
<protein>
    <submittedName>
        <fullName evidence="1">DUF2800 domain-containing protein</fullName>
    </submittedName>
</protein>
<dbReference type="RefSeq" id="WP_191819779.1">
    <property type="nucleotide sequence ID" value="NZ_JACYFT010000002.1"/>
</dbReference>
<comment type="caution">
    <text evidence="1">The sequence shown here is derived from an EMBL/GenBank/DDBJ whole genome shotgun (WGS) entry which is preliminary data.</text>
</comment>
<gene>
    <name evidence="1" type="ORF">IC609_12385</name>
</gene>
<dbReference type="Gene3D" id="3.90.320.10">
    <property type="match status" value="1"/>
</dbReference>
<proteinExistence type="predicted"/>
<dbReference type="AlphaFoldDB" id="A0A927FI07"/>
<evidence type="ECO:0000313" key="1">
    <source>
        <dbReference type="EMBL" id="MBD8051346.1"/>
    </source>
</evidence>
<dbReference type="Proteomes" id="UP000647424">
    <property type="component" value="Unassembled WGS sequence"/>
</dbReference>
<dbReference type="InterPro" id="IPR011604">
    <property type="entry name" value="PDDEXK-like_dom_sf"/>
</dbReference>
<evidence type="ECO:0000313" key="2">
    <source>
        <dbReference type="Proteomes" id="UP000647424"/>
    </source>
</evidence>
<dbReference type="Pfam" id="PF10926">
    <property type="entry name" value="DUF2800"/>
    <property type="match status" value="1"/>
</dbReference>
<name>A0A927FI07_9BURK</name>